<evidence type="ECO:0000313" key="4">
    <source>
        <dbReference type="RefSeq" id="XP_035700202.1"/>
    </source>
</evidence>
<feature type="compositionally biased region" description="Basic residues" evidence="2">
    <location>
        <begin position="203"/>
        <end position="213"/>
    </location>
</feature>
<dbReference type="OMA" id="YDFQETP"/>
<proteinExistence type="predicted"/>
<keyword evidence="3" id="KW-1185">Reference proteome</keyword>
<feature type="coiled-coil region" evidence="1">
    <location>
        <begin position="446"/>
        <end position="556"/>
    </location>
</feature>
<evidence type="ECO:0000256" key="1">
    <source>
        <dbReference type="SAM" id="Coils"/>
    </source>
</evidence>
<dbReference type="KEGG" id="bfo:118432701"/>
<name>A0A9J7NDU9_BRAFL</name>
<dbReference type="RefSeq" id="XP_035700202.1">
    <property type="nucleotide sequence ID" value="XM_035844309.1"/>
</dbReference>
<dbReference type="AlphaFoldDB" id="A0A9J7NDU9"/>
<evidence type="ECO:0000256" key="2">
    <source>
        <dbReference type="SAM" id="MobiDB-lite"/>
    </source>
</evidence>
<feature type="region of interest" description="Disordered" evidence="2">
    <location>
        <begin position="120"/>
        <end position="317"/>
    </location>
</feature>
<dbReference type="Proteomes" id="UP000001554">
    <property type="component" value="Chromosome 16"/>
</dbReference>
<organism evidence="3 4">
    <name type="scientific">Branchiostoma floridae</name>
    <name type="common">Florida lancelet</name>
    <name type="synonym">Amphioxus</name>
    <dbReference type="NCBI Taxonomy" id="7739"/>
    <lineage>
        <taxon>Eukaryota</taxon>
        <taxon>Metazoa</taxon>
        <taxon>Chordata</taxon>
        <taxon>Cephalochordata</taxon>
        <taxon>Leptocardii</taxon>
        <taxon>Amphioxiformes</taxon>
        <taxon>Branchiostomatidae</taxon>
        <taxon>Branchiostoma</taxon>
    </lineage>
</organism>
<gene>
    <name evidence="4" type="primary">LOC118432701</name>
</gene>
<accession>A0A9J7NDU9</accession>
<evidence type="ECO:0000313" key="3">
    <source>
        <dbReference type="Proteomes" id="UP000001554"/>
    </source>
</evidence>
<reference evidence="3" key="1">
    <citation type="journal article" date="2020" name="Nat. Ecol. Evol.">
        <title>Deeply conserved synteny resolves early events in vertebrate evolution.</title>
        <authorList>
            <person name="Simakov O."/>
            <person name="Marletaz F."/>
            <person name="Yue J.X."/>
            <person name="O'Connell B."/>
            <person name="Jenkins J."/>
            <person name="Brandt A."/>
            <person name="Calef R."/>
            <person name="Tung C.H."/>
            <person name="Huang T.K."/>
            <person name="Schmutz J."/>
            <person name="Satoh N."/>
            <person name="Yu J.K."/>
            <person name="Putnam N.H."/>
            <person name="Green R.E."/>
            <person name="Rokhsar D.S."/>
        </authorList>
    </citation>
    <scope>NUCLEOTIDE SEQUENCE [LARGE SCALE GENOMIC DNA]</scope>
    <source>
        <strain evidence="3">S238N-H82</strain>
    </source>
</reference>
<protein>
    <submittedName>
        <fullName evidence="4">Golgin subfamily A member 6-like protein 7</fullName>
    </submittedName>
</protein>
<dbReference type="OrthoDB" id="10212996at2759"/>
<reference evidence="4" key="2">
    <citation type="submission" date="2025-08" db="UniProtKB">
        <authorList>
            <consortium name="RefSeq"/>
        </authorList>
    </citation>
    <scope>IDENTIFICATION</scope>
    <source>
        <strain evidence="4">S238N-H82</strain>
        <tissue evidence="4">Testes</tissue>
    </source>
</reference>
<sequence>MASESDSENISDIPDMTWCFVTVTTKRSKVKKVGYFNSLYLNDDDWVPVRYISRVKENPRLISVWFSDSTSNQGYDAGDEKDIVDMGDYMAHEGSIWAELEEIEDASQFVQKYLKLQESETQLEGADSDDEEHSVTVAGPSEERDPYKFPVTPVQKKHLNKQSPKQGKASPSKAKTARASKVESVGRQVKLRKKNVSHPNTPRSKKNSKRSRSTSRSSSESEEGSVIKLQNKVPHPNTPRSKNSKRSRSTSRSSSESEEGSVIKLQNKVPHPNTPRSKKNILQRSRPTSESEEDRDLAGNRQKKKMKKTSYKSSTTEEDFRLTVNLMREKHPDLEKAREDEVLKKAQSWWRKKHVPSVTGKDLKQINSQNQTHLTVATLSKRCFRLAEGIMDRWETGSYQRQSKTEVKQTLFSCLTGLHDEQKVFDLLQKFHDGQLKSLKEFDHAADTIRLAQQKCKENAERLQKENDQLNEQVEDLKQELEDLKKEKEGRQGKGLETAEDIEDAGEVKNLKKEKLLLNKKIEELEKEKGRWERERQLLTEEIEDLKREKEGRQGEEQPDIQENEILADQHLSESQRDKDFLQLEDGDKNVEEVREKSEKGLLENPVQKGSWVGVWYSDPVPGWYPGEVLQVYKRGKAKVQFIHPDPSSGTGKYMRPENTDIDIVPQAFIIATNLDVVEYSDKKYEVRGKKNIDKKFKAFKPPRRL</sequence>
<dbReference type="GeneID" id="118432701"/>
<keyword evidence="1" id="KW-0175">Coiled coil</keyword>
<feature type="compositionally biased region" description="Basic residues" evidence="2">
    <location>
        <begin position="301"/>
        <end position="310"/>
    </location>
</feature>